<dbReference type="PANTHER" id="PTHR43270:SF8">
    <property type="entry name" value="DI- AND TRIPEPTIDASE DUG2-RELATED"/>
    <property type="match status" value="1"/>
</dbReference>
<protein>
    <submittedName>
        <fullName evidence="6">Acetylornithine deacetylase/Succinyl-diaminopimelate desuccinylase</fullName>
    </submittedName>
</protein>
<evidence type="ECO:0000259" key="5">
    <source>
        <dbReference type="Pfam" id="PF07687"/>
    </source>
</evidence>
<reference evidence="7" key="1">
    <citation type="submission" date="2017-04" db="EMBL/GenBank/DDBJ databases">
        <authorList>
            <person name="Varghese N."/>
            <person name="Submissions S."/>
        </authorList>
    </citation>
    <scope>NUCLEOTIDE SEQUENCE [LARGE SCALE GENOMIC DNA]</scope>
    <source>
        <strain evidence="7">DSM 21164</strain>
    </source>
</reference>
<keyword evidence="2" id="KW-0479">Metal-binding</keyword>
<organism evidence="6 7">
    <name type="scientific">Cellulophaga tyrosinoxydans</name>
    <dbReference type="NCBI Taxonomy" id="504486"/>
    <lineage>
        <taxon>Bacteria</taxon>
        <taxon>Pseudomonadati</taxon>
        <taxon>Bacteroidota</taxon>
        <taxon>Flavobacteriia</taxon>
        <taxon>Flavobacteriales</taxon>
        <taxon>Flavobacteriaceae</taxon>
        <taxon>Cellulophaga</taxon>
    </lineage>
</organism>
<keyword evidence="3" id="KW-0378">Hydrolase</keyword>
<dbReference type="Proteomes" id="UP000192360">
    <property type="component" value="Unassembled WGS sequence"/>
</dbReference>
<dbReference type="SUPFAM" id="SSF53187">
    <property type="entry name" value="Zn-dependent exopeptidases"/>
    <property type="match status" value="1"/>
</dbReference>
<feature type="domain" description="Peptidase M20 dimerisation" evidence="5">
    <location>
        <begin position="235"/>
        <end position="389"/>
    </location>
</feature>
<dbReference type="EMBL" id="FWXO01000003">
    <property type="protein sequence ID" value="SMC60661.1"/>
    <property type="molecule type" value="Genomic_DNA"/>
</dbReference>
<dbReference type="GO" id="GO:0046872">
    <property type="term" value="F:metal ion binding"/>
    <property type="evidence" value="ECO:0007669"/>
    <property type="project" value="UniProtKB-KW"/>
</dbReference>
<dbReference type="AlphaFoldDB" id="A0A1W2AJN6"/>
<feature type="chain" id="PRO_5010736253" evidence="4">
    <location>
        <begin position="22"/>
        <end position="507"/>
    </location>
</feature>
<keyword evidence="4" id="KW-0732">Signal</keyword>
<name>A0A1W2AJN6_9FLAO</name>
<dbReference type="OrthoDB" id="9761532at2"/>
<keyword evidence="7" id="KW-1185">Reference proteome</keyword>
<evidence type="ECO:0000256" key="3">
    <source>
        <dbReference type="ARBA" id="ARBA00022801"/>
    </source>
</evidence>
<dbReference type="Gene3D" id="3.30.70.360">
    <property type="match status" value="1"/>
</dbReference>
<dbReference type="GO" id="GO:0008233">
    <property type="term" value="F:peptidase activity"/>
    <property type="evidence" value="ECO:0007669"/>
    <property type="project" value="UniProtKB-KW"/>
</dbReference>
<dbReference type="InterPro" id="IPR051458">
    <property type="entry name" value="Cyt/Met_Dipeptidase"/>
</dbReference>
<dbReference type="Gene3D" id="3.40.630.10">
    <property type="entry name" value="Zn peptidases"/>
    <property type="match status" value="1"/>
</dbReference>
<evidence type="ECO:0000256" key="4">
    <source>
        <dbReference type="SAM" id="SignalP"/>
    </source>
</evidence>
<proteinExistence type="predicted"/>
<sequence>MNSIRSLYGLLFILISFSAQAQSLSKEKIYALSKEKFPKAIESYNAFLELPNDGHYPDQIEDNLIYCQKIFSDLKFELKRIETTGAPLLFAQKIVRKSAKTVLFYMQIDGQAVDTLAWDQPNPFKPVLKEKQNNSWQIIDMNLLQEQFNPDWRIFARSSSDSKGPAMSLIAALQILQEQRIKQAYNIKIIMDFQEEMGSPTLPKAVLDNKDLLSADMLFIMDGTRHVSNLPTLTYGARGIATATIKFFGPIEPLHSGQYGNYAPNPVFQATKLLGGLKNDQGKVTLPGFYDGINLSNEEKEILQRTLENKDSIMARLGISIPDAIGESYEESLQYPSLNIRGLSSGWVGKEVRTIIPSEVTAEIDMRLVPESDGKKLMESLKTYIEENGYHLVDSIPTAEERIKYPKLASFTFRLGSLPFRTEMNSEIGNLLNKAMKKVFGDAVVNMRTTGGSQPMSPFITTLNIPAVSVRIPNPDNNIHSPNENLRIGNFLEGIITCLAILNEPVK</sequence>
<dbReference type="Pfam" id="PF07687">
    <property type="entry name" value="M20_dimer"/>
    <property type="match status" value="1"/>
</dbReference>
<evidence type="ECO:0000313" key="6">
    <source>
        <dbReference type="EMBL" id="SMC60661.1"/>
    </source>
</evidence>
<dbReference type="InterPro" id="IPR002933">
    <property type="entry name" value="Peptidase_M20"/>
</dbReference>
<keyword evidence="1" id="KW-0645">Protease</keyword>
<dbReference type="Pfam" id="PF01546">
    <property type="entry name" value="Peptidase_M20"/>
    <property type="match status" value="1"/>
</dbReference>
<accession>A0A1W2AJN6</accession>
<evidence type="ECO:0000256" key="1">
    <source>
        <dbReference type="ARBA" id="ARBA00022670"/>
    </source>
</evidence>
<dbReference type="STRING" id="504486.SAMN05660703_1976"/>
<dbReference type="GO" id="GO:0006508">
    <property type="term" value="P:proteolysis"/>
    <property type="evidence" value="ECO:0007669"/>
    <property type="project" value="UniProtKB-KW"/>
</dbReference>
<dbReference type="RefSeq" id="WP_084061326.1">
    <property type="nucleotide sequence ID" value="NZ_FWXO01000003.1"/>
</dbReference>
<dbReference type="PANTHER" id="PTHR43270">
    <property type="entry name" value="BETA-ALA-HIS DIPEPTIDASE"/>
    <property type="match status" value="1"/>
</dbReference>
<evidence type="ECO:0000256" key="2">
    <source>
        <dbReference type="ARBA" id="ARBA00022723"/>
    </source>
</evidence>
<gene>
    <name evidence="6" type="ORF">SAMN05660703_1976</name>
</gene>
<dbReference type="InterPro" id="IPR011650">
    <property type="entry name" value="Peptidase_M20_dimer"/>
</dbReference>
<feature type="signal peptide" evidence="4">
    <location>
        <begin position="1"/>
        <end position="21"/>
    </location>
</feature>
<evidence type="ECO:0000313" key="7">
    <source>
        <dbReference type="Proteomes" id="UP000192360"/>
    </source>
</evidence>